<sequence>MDLSDASSRYDAFYVPAFTVKVDGRALTYEVPLAVNQVEIDKTLGGAAHFGFTIVNAFDQEKGEFVTATGQPAFDLLRFGAKVEIAVGYGDHRKLTPVLFGTITNLSTGFSEGGTPELSVSGYDNMFPLTLGKRSKSWKEVKDSDVVHLIAQGYGLSTDIVSTDETHEQIEQNQEGDLDFITKLAKRNHYEFYMTEKDVLRFGPPRDTSNGLMALAWSKGLLSFKPEANLASQISRVRVLGWDPEAKKAIVGEAVAGEESGKEPSRSSAGEYIKKFAKKDVVLEVRQPVFTQAEAKERATAILSDHAKAFLTGEAECVGLPELMPDTNVSLTGLGKTFSKIYYIHAANHKVDGNGYRTRFKVKETSL</sequence>
<proteinExistence type="predicted"/>
<evidence type="ECO:0000313" key="2">
    <source>
        <dbReference type="Proteomes" id="UP000620670"/>
    </source>
</evidence>
<dbReference type="RefSeq" id="WP_199050420.1">
    <property type="nucleotide sequence ID" value="NZ_JAELXT010000021.1"/>
</dbReference>
<dbReference type="Proteomes" id="UP000620670">
    <property type="component" value="Unassembled WGS sequence"/>
</dbReference>
<comment type="caution">
    <text evidence="1">The sequence shown here is derived from an EMBL/GenBank/DDBJ whole genome shotgun (WGS) entry which is preliminary data.</text>
</comment>
<organism evidence="1 2">
    <name type="scientific">Microvirga splendida</name>
    <dbReference type="NCBI Taxonomy" id="2795727"/>
    <lineage>
        <taxon>Bacteria</taxon>
        <taxon>Pseudomonadati</taxon>
        <taxon>Pseudomonadota</taxon>
        <taxon>Alphaproteobacteria</taxon>
        <taxon>Hyphomicrobiales</taxon>
        <taxon>Methylobacteriaceae</taxon>
        <taxon>Microvirga</taxon>
    </lineage>
</organism>
<name>A0ABS0Y4H8_9HYPH</name>
<protein>
    <submittedName>
        <fullName evidence="1">Phage late control D family protein</fullName>
    </submittedName>
</protein>
<keyword evidence="2" id="KW-1185">Reference proteome</keyword>
<gene>
    <name evidence="1" type="ORF">JAO75_17455</name>
</gene>
<dbReference type="SUPFAM" id="SSF69279">
    <property type="entry name" value="Phage tail proteins"/>
    <property type="match status" value="1"/>
</dbReference>
<accession>A0ABS0Y4H8</accession>
<evidence type="ECO:0000313" key="1">
    <source>
        <dbReference type="EMBL" id="MBJ6127192.1"/>
    </source>
</evidence>
<dbReference type="EMBL" id="JAELXT010000021">
    <property type="protein sequence ID" value="MBJ6127192.1"/>
    <property type="molecule type" value="Genomic_DNA"/>
</dbReference>
<reference evidence="2" key="1">
    <citation type="submission" date="2020-12" db="EMBL/GenBank/DDBJ databases">
        <title>Hymenobacter sp.</title>
        <authorList>
            <person name="Kim M.K."/>
        </authorList>
    </citation>
    <scope>NUCLEOTIDE SEQUENCE [LARGE SCALE GENOMIC DNA]</scope>
    <source>
        <strain evidence="2">BT325</strain>
    </source>
</reference>